<protein>
    <recommendedName>
        <fullName evidence="3">F5/8 type C domain-containing protein</fullName>
    </recommendedName>
</protein>
<dbReference type="EMBL" id="JACHXJ010000001">
    <property type="protein sequence ID" value="MBB3125653.1"/>
    <property type="molecule type" value="Genomic_DNA"/>
</dbReference>
<name>A0A839TGM8_9BACL</name>
<dbReference type="RefSeq" id="WP_183577604.1">
    <property type="nucleotide sequence ID" value="NZ_JACHXJ010000001.1"/>
</dbReference>
<sequence>MARQDSYFSRINGTVVQGSNDLTEWTALRSPAQSTADWQVLSVNGKEAYRYIRMYNAGTWFGNMRICGFTARCSHRSGVKTQGWD</sequence>
<accession>A0A839TGM8</accession>
<proteinExistence type="predicted"/>
<gene>
    <name evidence="1" type="ORF">FHS19_000307</name>
</gene>
<dbReference type="InterPro" id="IPR008979">
    <property type="entry name" value="Galactose-bd-like_sf"/>
</dbReference>
<reference evidence="1 2" key="1">
    <citation type="submission" date="2020-08" db="EMBL/GenBank/DDBJ databases">
        <title>Genomic Encyclopedia of Type Strains, Phase III (KMG-III): the genomes of soil and plant-associated and newly described type strains.</title>
        <authorList>
            <person name="Whitman W."/>
        </authorList>
    </citation>
    <scope>NUCLEOTIDE SEQUENCE [LARGE SCALE GENOMIC DNA]</scope>
    <source>
        <strain evidence="1 2">CECT 5831</strain>
    </source>
</reference>
<comment type="caution">
    <text evidence="1">The sequence shown here is derived from an EMBL/GenBank/DDBJ whole genome shotgun (WGS) entry which is preliminary data.</text>
</comment>
<evidence type="ECO:0008006" key="3">
    <source>
        <dbReference type="Google" id="ProtNLM"/>
    </source>
</evidence>
<evidence type="ECO:0000313" key="1">
    <source>
        <dbReference type="EMBL" id="MBB3125653.1"/>
    </source>
</evidence>
<organism evidence="1 2">
    <name type="scientific">Paenibacillus rhizosphaerae</name>
    <dbReference type="NCBI Taxonomy" id="297318"/>
    <lineage>
        <taxon>Bacteria</taxon>
        <taxon>Bacillati</taxon>
        <taxon>Bacillota</taxon>
        <taxon>Bacilli</taxon>
        <taxon>Bacillales</taxon>
        <taxon>Paenibacillaceae</taxon>
        <taxon>Paenibacillus</taxon>
    </lineage>
</organism>
<evidence type="ECO:0000313" key="2">
    <source>
        <dbReference type="Proteomes" id="UP000517523"/>
    </source>
</evidence>
<dbReference type="Gene3D" id="2.60.120.260">
    <property type="entry name" value="Galactose-binding domain-like"/>
    <property type="match status" value="1"/>
</dbReference>
<dbReference type="Proteomes" id="UP000517523">
    <property type="component" value="Unassembled WGS sequence"/>
</dbReference>
<dbReference type="AlphaFoldDB" id="A0A839TGM8"/>
<dbReference type="SUPFAM" id="SSF49785">
    <property type="entry name" value="Galactose-binding domain-like"/>
    <property type="match status" value="1"/>
</dbReference>